<dbReference type="Gene3D" id="3.30.70.890">
    <property type="entry name" value="GHMP kinase, C-terminal domain"/>
    <property type="match status" value="1"/>
</dbReference>
<protein>
    <recommendedName>
        <fullName evidence="3 10">4-diphosphocytidyl-2-C-methyl-D-erythritol kinase</fullName>
        <shortName evidence="10">CMK</shortName>
        <ecNumber evidence="2 10">2.7.1.148</ecNumber>
    </recommendedName>
    <alternativeName>
        <fullName evidence="9 10">4-(cytidine-5'-diphospho)-2-C-methyl-D-erythritol kinase</fullName>
    </alternativeName>
</protein>
<dbReference type="NCBIfam" id="NF011202">
    <property type="entry name" value="PRK14608.1"/>
    <property type="match status" value="1"/>
</dbReference>
<evidence type="ECO:0000256" key="4">
    <source>
        <dbReference type="ARBA" id="ARBA00022679"/>
    </source>
</evidence>
<comment type="catalytic activity">
    <reaction evidence="10">
        <text>4-CDP-2-C-methyl-D-erythritol + ATP = 4-CDP-2-C-methyl-D-erythritol 2-phosphate + ADP + H(+)</text>
        <dbReference type="Rhea" id="RHEA:18437"/>
        <dbReference type="ChEBI" id="CHEBI:15378"/>
        <dbReference type="ChEBI" id="CHEBI:30616"/>
        <dbReference type="ChEBI" id="CHEBI:57823"/>
        <dbReference type="ChEBI" id="CHEBI:57919"/>
        <dbReference type="ChEBI" id="CHEBI:456216"/>
        <dbReference type="EC" id="2.7.1.148"/>
    </reaction>
</comment>
<evidence type="ECO:0000256" key="9">
    <source>
        <dbReference type="ARBA" id="ARBA00032554"/>
    </source>
</evidence>
<dbReference type="GO" id="GO:0005524">
    <property type="term" value="F:ATP binding"/>
    <property type="evidence" value="ECO:0007669"/>
    <property type="project" value="UniProtKB-UniRule"/>
</dbReference>
<evidence type="ECO:0000259" key="11">
    <source>
        <dbReference type="Pfam" id="PF00288"/>
    </source>
</evidence>
<dbReference type="GO" id="GO:0019288">
    <property type="term" value="P:isopentenyl diphosphate biosynthetic process, methylerythritol 4-phosphate pathway"/>
    <property type="evidence" value="ECO:0007669"/>
    <property type="project" value="UniProtKB-UniRule"/>
</dbReference>
<keyword evidence="6 10" id="KW-0418">Kinase</keyword>
<evidence type="ECO:0000256" key="8">
    <source>
        <dbReference type="ARBA" id="ARBA00023229"/>
    </source>
</evidence>
<evidence type="ECO:0000256" key="1">
    <source>
        <dbReference type="ARBA" id="ARBA00009684"/>
    </source>
</evidence>
<dbReference type="AlphaFoldDB" id="A0A9D7LU48"/>
<dbReference type="Proteomes" id="UP000808146">
    <property type="component" value="Unassembled WGS sequence"/>
</dbReference>
<dbReference type="InterPro" id="IPR006204">
    <property type="entry name" value="GHMP_kinase_N_dom"/>
</dbReference>
<gene>
    <name evidence="10 13" type="primary">ispE</name>
    <name evidence="13" type="ORF">IPN75_08235</name>
</gene>
<keyword evidence="5 10" id="KW-0547">Nucleotide-binding</keyword>
<evidence type="ECO:0000313" key="14">
    <source>
        <dbReference type="Proteomes" id="UP000808146"/>
    </source>
</evidence>
<dbReference type="GO" id="GO:0016114">
    <property type="term" value="P:terpenoid biosynthetic process"/>
    <property type="evidence" value="ECO:0007669"/>
    <property type="project" value="UniProtKB-UniRule"/>
</dbReference>
<feature type="active site" evidence="10">
    <location>
        <position position="15"/>
    </location>
</feature>
<evidence type="ECO:0000256" key="6">
    <source>
        <dbReference type="ARBA" id="ARBA00022777"/>
    </source>
</evidence>
<reference evidence="14" key="1">
    <citation type="journal article" date="2021" name="Nat. Commun.">
        <title>Connecting structure to function with the recovery of over 1000 high-quality metagenome-assembled genomes from activated sludge using long-read sequencing.</title>
        <authorList>
            <person name="Singleton C.M."/>
            <person name="Petriglieri F."/>
            <person name="Kristensen J.M."/>
            <person name="Kirkegaard R.H."/>
            <person name="Michaelsen T.Y."/>
            <person name="Andersen M.H."/>
            <person name="Kondrotaite Z."/>
            <person name="Karst S.M."/>
            <person name="Dueholm M.S."/>
            <person name="Nielsen P.H."/>
            <person name="Albertsen M."/>
        </authorList>
    </citation>
    <scope>NUCLEOTIDE SEQUENCE [LARGE SCALE GENOMIC DNA]</scope>
</reference>
<dbReference type="EMBL" id="JADKBR010000007">
    <property type="protein sequence ID" value="MBK8890382.1"/>
    <property type="molecule type" value="Genomic_DNA"/>
</dbReference>
<evidence type="ECO:0000256" key="7">
    <source>
        <dbReference type="ARBA" id="ARBA00022840"/>
    </source>
</evidence>
<sequence>MSLWSWGSAWPAPAKLNLFLHVVGRRPDGYHLLQTVYRFIDRADTLHFAPRDDGDVVLATPTPGVEAANDLAIRAARLLQEATGCRQGATIHLSKNLPLGGGLGGGSSDAATVLLALNHLWQAGLSRAELEQLGLQLGADVPVFVHGRNTFAEGVGEAFSDVELPPATYLVLHPAVNVPTGAIFGAPELKRDTPPIRPADWRHGTGHNDLEPVACARFPQVAGHLAWLRQHAPHAMMTGSGACVFAGFADRATAAAVFRQMPPGMTGWLAAGLTEHPLASL</sequence>
<feature type="active site" evidence="10">
    <location>
        <position position="140"/>
    </location>
</feature>
<proteinExistence type="inferred from homology"/>
<name>A0A9D7LU48_9RHOO</name>
<accession>A0A9D7LU48</accession>
<dbReference type="PIRSF" id="PIRSF010376">
    <property type="entry name" value="IspE"/>
    <property type="match status" value="1"/>
</dbReference>
<comment type="caution">
    <text evidence="13">The sequence shown here is derived from an EMBL/GenBank/DDBJ whole genome shotgun (WGS) entry which is preliminary data.</text>
</comment>
<evidence type="ECO:0000259" key="12">
    <source>
        <dbReference type="Pfam" id="PF08544"/>
    </source>
</evidence>
<comment type="function">
    <text evidence="10">Catalyzes the phosphorylation of the position 2 hydroxy group of 4-diphosphocytidyl-2C-methyl-D-erythritol.</text>
</comment>
<organism evidence="13 14">
    <name type="scientific">Candidatus Dechloromonas phosphorivorans</name>
    <dbReference type="NCBI Taxonomy" id="2899244"/>
    <lineage>
        <taxon>Bacteria</taxon>
        <taxon>Pseudomonadati</taxon>
        <taxon>Pseudomonadota</taxon>
        <taxon>Betaproteobacteria</taxon>
        <taxon>Rhodocyclales</taxon>
        <taxon>Azonexaceae</taxon>
        <taxon>Dechloromonas</taxon>
    </lineage>
</organism>
<dbReference type="InterPro" id="IPR014721">
    <property type="entry name" value="Ribsml_uS5_D2-typ_fold_subgr"/>
</dbReference>
<dbReference type="NCBIfam" id="TIGR00154">
    <property type="entry name" value="ispE"/>
    <property type="match status" value="1"/>
</dbReference>
<dbReference type="GO" id="GO:0050515">
    <property type="term" value="F:4-(cytidine 5'-diphospho)-2-C-methyl-D-erythritol kinase activity"/>
    <property type="evidence" value="ECO:0007669"/>
    <property type="project" value="UniProtKB-UniRule"/>
</dbReference>
<keyword evidence="4 10" id="KW-0808">Transferase</keyword>
<dbReference type="EC" id="2.7.1.148" evidence="2 10"/>
<dbReference type="HAMAP" id="MF_00061">
    <property type="entry name" value="IspE"/>
    <property type="match status" value="1"/>
</dbReference>
<dbReference type="InterPro" id="IPR036554">
    <property type="entry name" value="GHMP_kinase_C_sf"/>
</dbReference>
<dbReference type="SUPFAM" id="SSF55060">
    <property type="entry name" value="GHMP Kinase, C-terminal domain"/>
    <property type="match status" value="1"/>
</dbReference>
<dbReference type="PANTHER" id="PTHR43527">
    <property type="entry name" value="4-DIPHOSPHOCYTIDYL-2-C-METHYL-D-ERYTHRITOL KINASE, CHLOROPLASTIC"/>
    <property type="match status" value="1"/>
</dbReference>
<evidence type="ECO:0000256" key="2">
    <source>
        <dbReference type="ARBA" id="ARBA00012052"/>
    </source>
</evidence>
<dbReference type="Pfam" id="PF08544">
    <property type="entry name" value="GHMP_kinases_C"/>
    <property type="match status" value="1"/>
</dbReference>
<comment type="similarity">
    <text evidence="1 10">Belongs to the GHMP kinase family. IspE subfamily.</text>
</comment>
<dbReference type="Gene3D" id="3.30.230.10">
    <property type="match status" value="1"/>
</dbReference>
<dbReference type="InterPro" id="IPR020568">
    <property type="entry name" value="Ribosomal_Su5_D2-typ_SF"/>
</dbReference>
<feature type="binding site" evidence="10">
    <location>
        <begin position="98"/>
        <end position="108"/>
    </location>
    <ligand>
        <name>ATP</name>
        <dbReference type="ChEBI" id="CHEBI:30616"/>
    </ligand>
</feature>
<dbReference type="InterPro" id="IPR004424">
    <property type="entry name" value="IspE"/>
</dbReference>
<keyword evidence="7 10" id="KW-0067">ATP-binding</keyword>
<evidence type="ECO:0000256" key="5">
    <source>
        <dbReference type="ARBA" id="ARBA00022741"/>
    </source>
</evidence>
<dbReference type="SUPFAM" id="SSF54211">
    <property type="entry name" value="Ribosomal protein S5 domain 2-like"/>
    <property type="match status" value="1"/>
</dbReference>
<dbReference type="InterPro" id="IPR013750">
    <property type="entry name" value="GHMP_kinase_C_dom"/>
</dbReference>
<comment type="pathway">
    <text evidence="10">Isoprenoid biosynthesis; isopentenyl diphosphate biosynthesis via DXP pathway; isopentenyl diphosphate from 1-deoxy-D-xylulose 5-phosphate: step 3/6.</text>
</comment>
<feature type="domain" description="GHMP kinase C-terminal" evidence="12">
    <location>
        <begin position="209"/>
        <end position="261"/>
    </location>
</feature>
<evidence type="ECO:0000256" key="3">
    <source>
        <dbReference type="ARBA" id="ARBA00017473"/>
    </source>
</evidence>
<evidence type="ECO:0000256" key="10">
    <source>
        <dbReference type="HAMAP-Rule" id="MF_00061"/>
    </source>
</evidence>
<dbReference type="Pfam" id="PF00288">
    <property type="entry name" value="GHMP_kinases_N"/>
    <property type="match status" value="1"/>
</dbReference>
<keyword evidence="8 10" id="KW-0414">Isoprene biosynthesis</keyword>
<evidence type="ECO:0000313" key="13">
    <source>
        <dbReference type="EMBL" id="MBK8890382.1"/>
    </source>
</evidence>
<dbReference type="PANTHER" id="PTHR43527:SF2">
    <property type="entry name" value="4-DIPHOSPHOCYTIDYL-2-C-METHYL-D-ERYTHRITOL KINASE, CHLOROPLASTIC"/>
    <property type="match status" value="1"/>
</dbReference>
<feature type="domain" description="GHMP kinase N-terminal" evidence="11">
    <location>
        <begin position="71"/>
        <end position="147"/>
    </location>
</feature>